<dbReference type="EMBL" id="QXGD01001540">
    <property type="protein sequence ID" value="KAE9203997.1"/>
    <property type="molecule type" value="Genomic_DNA"/>
</dbReference>
<dbReference type="Proteomes" id="UP000441208">
    <property type="component" value="Unassembled WGS sequence"/>
</dbReference>
<proteinExistence type="predicted"/>
<dbReference type="EMBL" id="QXGE01002113">
    <property type="protein sequence ID" value="KAE9284802.1"/>
    <property type="molecule type" value="Genomic_DNA"/>
</dbReference>
<protein>
    <submittedName>
        <fullName evidence="3">Uncharacterized protein</fullName>
    </submittedName>
</protein>
<dbReference type="Pfam" id="PF14223">
    <property type="entry name" value="Retrotran_gag_2"/>
    <property type="match status" value="1"/>
</dbReference>
<organism evidence="3 6">
    <name type="scientific">Phytophthora fragariae</name>
    <dbReference type="NCBI Taxonomy" id="53985"/>
    <lineage>
        <taxon>Eukaryota</taxon>
        <taxon>Sar</taxon>
        <taxon>Stramenopiles</taxon>
        <taxon>Oomycota</taxon>
        <taxon>Peronosporomycetes</taxon>
        <taxon>Peronosporales</taxon>
        <taxon>Peronosporaceae</taxon>
        <taxon>Phytophthora</taxon>
    </lineage>
</organism>
<dbReference type="Proteomes" id="UP000437068">
    <property type="component" value="Unassembled WGS sequence"/>
</dbReference>
<evidence type="ECO:0000313" key="4">
    <source>
        <dbReference type="EMBL" id="KAE9284802.1"/>
    </source>
</evidence>
<name>A0A6A3XK02_9STRA</name>
<dbReference type="EMBL" id="QXFZ01003399">
    <property type="protein sequence ID" value="KAE9069328.1"/>
    <property type="molecule type" value="Genomic_DNA"/>
</dbReference>
<comment type="caution">
    <text evidence="3">The sequence shown here is derived from an EMBL/GenBank/DDBJ whole genome shotgun (WGS) entry which is preliminary data.</text>
</comment>
<evidence type="ECO:0000313" key="5">
    <source>
        <dbReference type="Proteomes" id="UP000437068"/>
    </source>
</evidence>
<dbReference type="AlphaFoldDB" id="A0A6A3XK02"/>
<gene>
    <name evidence="4" type="ORF">PF001_g22204</name>
    <name evidence="3" type="ORF">PF002_g20767</name>
    <name evidence="2" type="ORF">PF007_g27363</name>
</gene>
<feature type="compositionally biased region" description="Polar residues" evidence="1">
    <location>
        <begin position="341"/>
        <end position="364"/>
    </location>
</feature>
<dbReference type="Proteomes" id="UP000440367">
    <property type="component" value="Unassembled WGS sequence"/>
</dbReference>
<feature type="region of interest" description="Disordered" evidence="1">
    <location>
        <begin position="331"/>
        <end position="371"/>
    </location>
</feature>
<evidence type="ECO:0000313" key="3">
    <source>
        <dbReference type="EMBL" id="KAE9203997.1"/>
    </source>
</evidence>
<accession>A0A6A3XK02</accession>
<evidence type="ECO:0000313" key="2">
    <source>
        <dbReference type="EMBL" id="KAE9069328.1"/>
    </source>
</evidence>
<sequence>MTAVGTRPMTSVNGSTLTTAITAVNMTTTVTTMTTATTGTGSGSVVATAGLAATTTAAIPRLQGGFTFPSVPTSGVVASSGVPVPGAAPSIPMGYGNAYPVMTSMQCGYGFGYSAASPSGVLPIAGIRNFGTGINCKEISNKPPVMKGSFDLYAVQLKTFLTRLGLWGVVDGSEIRPLFDVDGQAVFDARDNAARDAILRGVPDADAEIICHEASAKDIWTRFEDKQTKREYANYIFAREQMYSNKYTSDVKLSDWLRDMELQKRELQHYGMRISDEEFAEILLSNVSRTHREVVQQFSRHYAVLAVPGTHQLAPTAAQVMNALRAEEDLDEKIADEAPRSSINSTQNKPNGTNNKSAESSGKNDTGKGKR</sequence>
<reference evidence="5 6" key="1">
    <citation type="submission" date="2018-08" db="EMBL/GenBank/DDBJ databases">
        <title>Genomic investigation of the strawberry pathogen Phytophthora fragariae indicates pathogenicity is determined by transcriptional variation in three key races.</title>
        <authorList>
            <person name="Adams T.M."/>
            <person name="Armitage A.D."/>
            <person name="Sobczyk M.K."/>
            <person name="Bates H.J."/>
            <person name="Dunwell J.M."/>
            <person name="Nellist C.F."/>
            <person name="Harrison R.J."/>
        </authorList>
    </citation>
    <scope>NUCLEOTIDE SEQUENCE [LARGE SCALE GENOMIC DNA]</scope>
    <source>
        <strain evidence="4 5">A4</strain>
        <strain evidence="3 6">BC-1</strain>
        <strain evidence="2 7">NOV-71</strain>
    </source>
</reference>
<evidence type="ECO:0000313" key="6">
    <source>
        <dbReference type="Proteomes" id="UP000440367"/>
    </source>
</evidence>
<evidence type="ECO:0000313" key="7">
    <source>
        <dbReference type="Proteomes" id="UP000441208"/>
    </source>
</evidence>
<evidence type="ECO:0000256" key="1">
    <source>
        <dbReference type="SAM" id="MobiDB-lite"/>
    </source>
</evidence>